<feature type="transmembrane region" description="Helical" evidence="6">
    <location>
        <begin position="826"/>
        <end position="851"/>
    </location>
</feature>
<dbReference type="KEGG" id="mgm:Mmc1_1519"/>
<evidence type="ECO:0000256" key="2">
    <source>
        <dbReference type="ARBA" id="ARBA00022475"/>
    </source>
</evidence>
<evidence type="ECO:0000256" key="4">
    <source>
        <dbReference type="ARBA" id="ARBA00022989"/>
    </source>
</evidence>
<dbReference type="Gene3D" id="1.20.1640.10">
    <property type="entry name" value="Multidrug efflux transporter AcrB transmembrane domain"/>
    <property type="match status" value="2"/>
</dbReference>
<dbReference type="STRING" id="156889.Mmc1_1519"/>
<keyword evidence="5 6" id="KW-0472">Membrane</keyword>
<proteinExistence type="predicted"/>
<dbReference type="PRINTS" id="PR00702">
    <property type="entry name" value="ACRIFLAVINRP"/>
</dbReference>
<sequence>MSLLLKFYEKAVLDRTPITLALILTLSLLLGWFAKNLEIDISTDSLLLENDADLAYYEAMTARYSGDDFLVITYTPNGRKLFHPESLADLRTLRNEVDSMERVKSVVSILDVPLIQSPPITFAELDTGIRTLDDPRTNLQLAEKELRNSPLYRDRLVGATGETTAIQVNFLRDATYQRLQEQRKALRMKKMDGGLTDKESLELEKIAAAFNAHKEKLTQQEQQDIAHIRALLERHRGAAQMHLGGVPMIVTDIMHYVRSDLRVFGVAVLVVMALILAVAFGRLRWVVISVITALATAAITTGFMTLVHWPITVVSSNFIALLLIFVLSLTIHLIVRFQELHRENPQQNQRWLVQQTMRSKATPSFYMVITTMVAFGSLVVSGIRPVIDFGWMMCLSLTVALILNFTLFPALLMRFPLLPSKKRSDVTGGIMAIIPSIIERMGWGLMLGFLILVGLGMVGVSQLSVENRFIDHFKADTEIHQGMLVIDRALGGTMSLDVIIDPPAAPPAPVAKADSMPTLIPDMVSNTVAGMEDMLKGEINNLWGDDTGDSLWASTGLSQDAGITGRSHWYNSMMAPEVIKIHRWLDQLKETGKVISLASTLEVLSALNAGQLPDDITLSIIHKKLTPEVKEALFTPFLSEDGNQLRFSVRVYESDPTLKRDLLLKKIRHGLVEDLGLKPEQIHVNGMLVLYNNMLQSLFHSQITTLGAVMVAILLMFMALFRSVKLAIIAIIPNLVSIPLVLGSMGALGIPLDIMTITIAAISIGIGVDDTIHYIYRFGHEIRKDGDYPAAVRRAHSSIGRALYYTTVTIAIGFSVLTLSQFVPTIYFGFLTACSMLVALLANLTLLPLLLEKIRPYRL</sequence>
<dbReference type="EMBL" id="CP000471">
    <property type="protein sequence ID" value="ABK44028.1"/>
    <property type="molecule type" value="Genomic_DNA"/>
</dbReference>
<dbReference type="RefSeq" id="WP_011713179.1">
    <property type="nucleotide sequence ID" value="NC_008576.1"/>
</dbReference>
<dbReference type="SUPFAM" id="SSF82866">
    <property type="entry name" value="Multidrug efflux transporter AcrB transmembrane domain"/>
    <property type="match status" value="2"/>
</dbReference>
<name>A0L7T5_MAGMM</name>
<dbReference type="eggNOG" id="COG1033">
    <property type="taxonomic scope" value="Bacteria"/>
</dbReference>
<reference evidence="8 9" key="2">
    <citation type="journal article" date="2012" name="Int. J. Syst. Evol. Microbiol.">
        <title>Magnetococcus marinus gen. nov., sp. nov., a marine, magnetotactic bacterium that represents a novel lineage (Magnetococcaceae fam. nov.; Magnetococcales ord. nov.) at the base of the Alphaproteobacteria.</title>
        <authorList>
            <person name="Bazylinski D.A."/>
            <person name="Williams T.J."/>
            <person name="Lefevre C.T."/>
            <person name="Berg R.J."/>
            <person name="Zhang C.L."/>
            <person name="Bowser S.S."/>
            <person name="Dean A.J."/>
            <person name="Beveridge T.J."/>
        </authorList>
    </citation>
    <scope>NUCLEOTIDE SEQUENCE [LARGE SCALE GENOMIC DNA]</scope>
    <source>
        <strain evidence="9">ATCC BAA-1437 / JCM 17883 / MC-1</strain>
    </source>
</reference>
<feature type="transmembrane region" description="Helical" evidence="6">
    <location>
        <begin position="317"/>
        <end position="335"/>
    </location>
</feature>
<feature type="domain" description="SSD" evidence="7">
    <location>
        <begin position="726"/>
        <end position="853"/>
    </location>
</feature>
<protein>
    <submittedName>
        <fullName evidence="8">Putative integral membrane protein</fullName>
    </submittedName>
</protein>
<organism evidence="8 9">
    <name type="scientific">Magnetococcus marinus (strain ATCC BAA-1437 / JCM 17883 / MC-1)</name>
    <dbReference type="NCBI Taxonomy" id="156889"/>
    <lineage>
        <taxon>Bacteria</taxon>
        <taxon>Pseudomonadati</taxon>
        <taxon>Pseudomonadota</taxon>
        <taxon>Magnetococcia</taxon>
        <taxon>Magnetococcales</taxon>
        <taxon>Magnetococcaceae</taxon>
        <taxon>Magnetococcus</taxon>
    </lineage>
</organism>
<dbReference type="Pfam" id="PF03176">
    <property type="entry name" value="MMPL"/>
    <property type="match status" value="2"/>
</dbReference>
<evidence type="ECO:0000259" key="7">
    <source>
        <dbReference type="PROSITE" id="PS50156"/>
    </source>
</evidence>
<evidence type="ECO:0000313" key="9">
    <source>
        <dbReference type="Proteomes" id="UP000002586"/>
    </source>
</evidence>
<dbReference type="PANTHER" id="PTHR33406">
    <property type="entry name" value="MEMBRANE PROTEIN MJ1562-RELATED"/>
    <property type="match status" value="1"/>
</dbReference>
<reference evidence="9" key="1">
    <citation type="journal article" date="2009" name="Appl. Environ. Microbiol.">
        <title>Complete genome sequence of the chemolithoautotrophic marine magnetotactic coccus strain MC-1.</title>
        <authorList>
            <person name="Schubbe S."/>
            <person name="Williams T.J."/>
            <person name="Xie G."/>
            <person name="Kiss H.E."/>
            <person name="Brettin T.S."/>
            <person name="Martinez D."/>
            <person name="Ross C.A."/>
            <person name="Schuler D."/>
            <person name="Cox B.L."/>
            <person name="Nealson K.H."/>
            <person name="Bazylinski D.A."/>
        </authorList>
    </citation>
    <scope>NUCLEOTIDE SEQUENCE [LARGE SCALE GENOMIC DNA]</scope>
    <source>
        <strain evidence="9">ATCC BAA-1437 / JCM 17883 / MC-1</strain>
    </source>
</reference>
<dbReference type="InterPro" id="IPR000731">
    <property type="entry name" value="SSD"/>
</dbReference>
<feature type="transmembrane region" description="Helical" evidence="6">
    <location>
        <begin position="754"/>
        <end position="776"/>
    </location>
</feature>
<dbReference type="InterPro" id="IPR004869">
    <property type="entry name" value="MMPL_dom"/>
</dbReference>
<keyword evidence="2" id="KW-1003">Cell membrane</keyword>
<dbReference type="PROSITE" id="PS50156">
    <property type="entry name" value="SSD"/>
    <property type="match status" value="1"/>
</dbReference>
<feature type="transmembrane region" description="Helical" evidence="6">
    <location>
        <begin position="802"/>
        <end position="820"/>
    </location>
</feature>
<feature type="transmembrane region" description="Helical" evidence="6">
    <location>
        <begin position="365"/>
        <end position="383"/>
    </location>
</feature>
<dbReference type="PANTHER" id="PTHR33406:SF12">
    <property type="entry name" value="BLR2997 PROTEIN"/>
    <property type="match status" value="1"/>
</dbReference>
<feature type="transmembrane region" description="Helical" evidence="6">
    <location>
        <begin position="441"/>
        <end position="460"/>
    </location>
</feature>
<dbReference type="Proteomes" id="UP000002586">
    <property type="component" value="Chromosome"/>
</dbReference>
<dbReference type="GO" id="GO:0022857">
    <property type="term" value="F:transmembrane transporter activity"/>
    <property type="evidence" value="ECO:0007669"/>
    <property type="project" value="InterPro"/>
</dbReference>
<accession>A0L7T5</accession>
<dbReference type="OrthoDB" id="9759187at2"/>
<evidence type="ECO:0000256" key="1">
    <source>
        <dbReference type="ARBA" id="ARBA00004651"/>
    </source>
</evidence>
<keyword evidence="4 6" id="KW-1133">Transmembrane helix</keyword>
<evidence type="ECO:0000256" key="5">
    <source>
        <dbReference type="ARBA" id="ARBA00023136"/>
    </source>
</evidence>
<feature type="transmembrane region" description="Helical" evidence="6">
    <location>
        <begin position="728"/>
        <end position="748"/>
    </location>
</feature>
<keyword evidence="3 6" id="KW-0812">Transmembrane</keyword>
<gene>
    <name evidence="8" type="ordered locus">Mmc1_1519</name>
</gene>
<feature type="transmembrane region" description="Helical" evidence="6">
    <location>
        <begin position="389"/>
        <end position="413"/>
    </location>
</feature>
<feature type="transmembrane region" description="Helical" evidence="6">
    <location>
        <begin position="703"/>
        <end position="721"/>
    </location>
</feature>
<comment type="subcellular location">
    <subcellularLocation>
        <location evidence="1">Cell membrane</location>
        <topology evidence="1">Multi-pass membrane protein</topology>
    </subcellularLocation>
</comment>
<feature type="transmembrane region" description="Helical" evidence="6">
    <location>
        <begin position="261"/>
        <end position="280"/>
    </location>
</feature>
<keyword evidence="9" id="KW-1185">Reference proteome</keyword>
<feature type="transmembrane region" description="Helical" evidence="6">
    <location>
        <begin position="287"/>
        <end position="311"/>
    </location>
</feature>
<dbReference type="InterPro" id="IPR001036">
    <property type="entry name" value="Acrflvin-R"/>
</dbReference>
<dbReference type="HOGENOM" id="CLU_008861_3_1_5"/>
<dbReference type="GO" id="GO:0005886">
    <property type="term" value="C:plasma membrane"/>
    <property type="evidence" value="ECO:0007669"/>
    <property type="project" value="UniProtKB-SubCell"/>
</dbReference>
<evidence type="ECO:0000313" key="8">
    <source>
        <dbReference type="EMBL" id="ABK44028.1"/>
    </source>
</evidence>
<evidence type="ECO:0000256" key="6">
    <source>
        <dbReference type="SAM" id="Phobius"/>
    </source>
</evidence>
<dbReference type="AlphaFoldDB" id="A0L7T5"/>
<evidence type="ECO:0000256" key="3">
    <source>
        <dbReference type="ARBA" id="ARBA00022692"/>
    </source>
</evidence>
<dbReference type="InterPro" id="IPR050545">
    <property type="entry name" value="Mycobact_MmpL"/>
</dbReference>